<evidence type="ECO:0000313" key="7">
    <source>
        <dbReference type="Proteomes" id="UP000184514"/>
    </source>
</evidence>
<sequence length="638" mass="69696">MNRTNSHDTMIAAGLNLIQQAMSIFDSDLKLVLINRPMQQMFNLPDALTEVGVSFESVIRFLAERGEYGEIDDLADFVAVRAKLALAFEPHYMERTRANGRVISVEGAPLPEGGWVTVYTDITETKQQEALLRARSEVLSEQVLARSEELASTNRALASSNATLEETKHQLTQMEARTRLTTQMMPAHIAHLDLQQRYTFSNRRLHDVMPGSTDDIVGLSAIEALGTSTYEVIKPHLERALKNEPSVFEFTHHSSSRRIRVAFTPDVSEQSVQGVYVLSMDVTEETQTRVALQQTRRREMAAQLTSGLAHDFSNLLTIILGMQSKLERMSDLPADAEHLITATLAAARRGGGLLHRIADMTGPRTLRPTPVTLSSFLNELETMATPTLGSDHELNVVQNAADGTFNLDAGMLQDSLLNLILNARDATPPGGQITLTARAVQDTWLELEVADTGPGFSERALEHALQPFFTTKGGEGSGLGLAMVYDMTKLAGGDMRLFNRDGACVVLRLPLRMADAHIPAGLVLLVEDSEDLRASIRDMLVAQGHLVLEATSVHEAEALLNSVPDIAYVLSDIHLSGARTGLDLASFTDRPITLMTSLPTCDPLHKAAHARGAFLHKPFSDTALRAALASAVQMRATS</sequence>
<dbReference type="EMBL" id="MLCB01000137">
    <property type="protein sequence ID" value="OJI93671.1"/>
    <property type="molecule type" value="Genomic_DNA"/>
</dbReference>
<evidence type="ECO:0000259" key="4">
    <source>
        <dbReference type="PROSITE" id="PS50109"/>
    </source>
</evidence>
<dbReference type="SMART" id="SM00387">
    <property type="entry name" value="HATPase_c"/>
    <property type="match status" value="1"/>
</dbReference>
<dbReference type="Proteomes" id="UP000184514">
    <property type="component" value="Unassembled WGS sequence"/>
</dbReference>
<dbReference type="SUPFAM" id="SSF55874">
    <property type="entry name" value="ATPase domain of HSP90 chaperone/DNA topoisomerase II/histidine kinase"/>
    <property type="match status" value="1"/>
</dbReference>
<dbReference type="SUPFAM" id="SSF55785">
    <property type="entry name" value="PYP-like sensor domain (PAS domain)"/>
    <property type="match status" value="1"/>
</dbReference>
<dbReference type="InterPro" id="IPR036890">
    <property type="entry name" value="HATPase_C_sf"/>
</dbReference>
<dbReference type="OrthoDB" id="9796100at2"/>
<keyword evidence="3" id="KW-0597">Phosphoprotein</keyword>
<evidence type="ECO:0000259" key="5">
    <source>
        <dbReference type="PROSITE" id="PS50110"/>
    </source>
</evidence>
<reference evidence="6 7" key="1">
    <citation type="submission" date="2016-10" db="EMBL/GenBank/DDBJ databases">
        <title>Genome sequence of Planktotalea frisia SH6-1.</title>
        <authorList>
            <person name="Poehlein A."/>
            <person name="Bakenhus I."/>
            <person name="Voget S."/>
            <person name="Brinkhoff T."/>
            <person name="Simon M."/>
        </authorList>
    </citation>
    <scope>NUCLEOTIDE SEQUENCE [LARGE SCALE GENOMIC DNA]</scope>
    <source>
        <strain evidence="6 7">SH6-1</strain>
    </source>
</reference>
<name>A0A1L9NWQ5_9RHOB</name>
<dbReference type="Pfam" id="PF08448">
    <property type="entry name" value="PAS_4"/>
    <property type="match status" value="1"/>
</dbReference>
<dbReference type="Gene3D" id="3.40.50.2300">
    <property type="match status" value="1"/>
</dbReference>
<comment type="catalytic activity">
    <reaction evidence="1">
        <text>ATP + protein L-histidine = ADP + protein N-phospho-L-histidine.</text>
        <dbReference type="EC" id="2.7.13.3"/>
    </reaction>
</comment>
<dbReference type="InterPro" id="IPR011006">
    <property type="entry name" value="CheY-like_superfamily"/>
</dbReference>
<dbReference type="STRING" id="696762.PFRI_21430"/>
<dbReference type="PROSITE" id="PS50109">
    <property type="entry name" value="HIS_KIN"/>
    <property type="match status" value="1"/>
</dbReference>
<dbReference type="InterPro" id="IPR003594">
    <property type="entry name" value="HATPase_dom"/>
</dbReference>
<dbReference type="InterPro" id="IPR013656">
    <property type="entry name" value="PAS_4"/>
</dbReference>
<comment type="caution">
    <text evidence="6">The sequence shown here is derived from an EMBL/GenBank/DDBJ whole genome shotgun (WGS) entry which is preliminary data.</text>
</comment>
<dbReference type="PANTHER" id="PTHR43065">
    <property type="entry name" value="SENSOR HISTIDINE KINASE"/>
    <property type="match status" value="1"/>
</dbReference>
<dbReference type="Pfam" id="PF02518">
    <property type="entry name" value="HATPase_c"/>
    <property type="match status" value="1"/>
</dbReference>
<dbReference type="CDD" id="cd00156">
    <property type="entry name" value="REC"/>
    <property type="match status" value="1"/>
</dbReference>
<dbReference type="PRINTS" id="PR00344">
    <property type="entry name" value="BCTRLSENSOR"/>
</dbReference>
<feature type="domain" description="Response regulatory" evidence="5">
    <location>
        <begin position="522"/>
        <end position="632"/>
    </location>
</feature>
<dbReference type="Pfam" id="PF12860">
    <property type="entry name" value="PAS_7"/>
    <property type="match status" value="1"/>
</dbReference>
<dbReference type="Gene3D" id="1.10.287.130">
    <property type="match status" value="1"/>
</dbReference>
<dbReference type="GO" id="GO:0004673">
    <property type="term" value="F:protein histidine kinase activity"/>
    <property type="evidence" value="ECO:0007669"/>
    <property type="project" value="UniProtKB-EC"/>
</dbReference>
<dbReference type="SUPFAM" id="SSF52172">
    <property type="entry name" value="CheY-like"/>
    <property type="match status" value="1"/>
</dbReference>
<dbReference type="InterPro" id="IPR005467">
    <property type="entry name" value="His_kinase_dom"/>
</dbReference>
<dbReference type="Gene3D" id="3.30.565.10">
    <property type="entry name" value="Histidine kinase-like ATPase, C-terminal domain"/>
    <property type="match status" value="1"/>
</dbReference>
<feature type="modified residue" description="4-aspartylphosphate" evidence="3">
    <location>
        <position position="572"/>
    </location>
</feature>
<evidence type="ECO:0000313" key="6">
    <source>
        <dbReference type="EMBL" id="OJI93671.1"/>
    </source>
</evidence>
<dbReference type="RefSeq" id="WP_072630696.1">
    <property type="nucleotide sequence ID" value="NZ_MLCB01000137.1"/>
</dbReference>
<dbReference type="InterPro" id="IPR001789">
    <property type="entry name" value="Sig_transdc_resp-reg_receiver"/>
</dbReference>
<dbReference type="EC" id="2.7.13.3" evidence="2"/>
<evidence type="ECO:0000256" key="1">
    <source>
        <dbReference type="ARBA" id="ARBA00000085"/>
    </source>
</evidence>
<gene>
    <name evidence="6" type="ORF">PFRI_21430</name>
</gene>
<evidence type="ECO:0000256" key="2">
    <source>
        <dbReference type="ARBA" id="ARBA00012438"/>
    </source>
</evidence>
<dbReference type="AlphaFoldDB" id="A0A1L9NWQ5"/>
<dbReference type="SMART" id="SM00448">
    <property type="entry name" value="REC"/>
    <property type="match status" value="1"/>
</dbReference>
<feature type="domain" description="Histidine kinase" evidence="4">
    <location>
        <begin position="307"/>
        <end position="513"/>
    </location>
</feature>
<dbReference type="Gene3D" id="3.30.450.20">
    <property type="entry name" value="PAS domain"/>
    <property type="match status" value="2"/>
</dbReference>
<protein>
    <recommendedName>
        <fullName evidence="2">histidine kinase</fullName>
        <ecNumber evidence="2">2.7.13.3</ecNumber>
    </recommendedName>
</protein>
<keyword evidence="7" id="KW-1185">Reference proteome</keyword>
<dbReference type="PANTHER" id="PTHR43065:SF42">
    <property type="entry name" value="TWO-COMPONENT SENSOR PPRA"/>
    <property type="match status" value="1"/>
</dbReference>
<proteinExistence type="predicted"/>
<organism evidence="6 7">
    <name type="scientific">Planktotalea frisia</name>
    <dbReference type="NCBI Taxonomy" id="696762"/>
    <lineage>
        <taxon>Bacteria</taxon>
        <taxon>Pseudomonadati</taxon>
        <taxon>Pseudomonadota</taxon>
        <taxon>Alphaproteobacteria</taxon>
        <taxon>Rhodobacterales</taxon>
        <taxon>Paracoccaceae</taxon>
        <taxon>Planktotalea</taxon>
    </lineage>
</organism>
<dbReference type="InterPro" id="IPR004358">
    <property type="entry name" value="Sig_transdc_His_kin-like_C"/>
</dbReference>
<accession>A0A1L9NWQ5</accession>
<dbReference type="GO" id="GO:0000160">
    <property type="term" value="P:phosphorelay signal transduction system"/>
    <property type="evidence" value="ECO:0007669"/>
    <property type="project" value="InterPro"/>
</dbReference>
<dbReference type="InterPro" id="IPR035965">
    <property type="entry name" value="PAS-like_dom_sf"/>
</dbReference>
<evidence type="ECO:0000256" key="3">
    <source>
        <dbReference type="PROSITE-ProRule" id="PRU00169"/>
    </source>
</evidence>
<dbReference type="PROSITE" id="PS50110">
    <property type="entry name" value="RESPONSE_REGULATORY"/>
    <property type="match status" value="1"/>
</dbReference>